<evidence type="ECO:0000313" key="11">
    <source>
        <dbReference type="EMBL" id="CAF9910491.1"/>
    </source>
</evidence>
<keyword evidence="8" id="KW-0131">Cell cycle</keyword>
<keyword evidence="3" id="KW-0158">Chromosome</keyword>
<dbReference type="GO" id="GO:0051301">
    <property type="term" value="P:cell division"/>
    <property type="evidence" value="ECO:0007669"/>
    <property type="project" value="UniProtKB-KW"/>
</dbReference>
<accession>A0A8H3EX87</accession>
<dbReference type="InterPro" id="IPR007128">
    <property type="entry name" value="PMF1/Nnf1"/>
</dbReference>
<evidence type="ECO:0000256" key="5">
    <source>
        <dbReference type="ARBA" id="ARBA00022776"/>
    </source>
</evidence>
<comment type="subcellular location">
    <subcellularLocation>
        <location evidence="2">Chromosome</location>
        <location evidence="2">Centromere</location>
        <location evidence="2">Kinetochore</location>
    </subcellularLocation>
    <subcellularLocation>
        <location evidence="1">Nucleus</location>
    </subcellularLocation>
</comment>
<evidence type="ECO:0000256" key="2">
    <source>
        <dbReference type="ARBA" id="ARBA00004629"/>
    </source>
</evidence>
<evidence type="ECO:0000256" key="4">
    <source>
        <dbReference type="ARBA" id="ARBA00022618"/>
    </source>
</evidence>
<keyword evidence="6" id="KW-0995">Kinetochore</keyword>
<evidence type="ECO:0000256" key="6">
    <source>
        <dbReference type="ARBA" id="ARBA00022838"/>
    </source>
</evidence>
<evidence type="ECO:0000313" key="12">
    <source>
        <dbReference type="Proteomes" id="UP000664169"/>
    </source>
</evidence>
<evidence type="ECO:0000256" key="7">
    <source>
        <dbReference type="ARBA" id="ARBA00023242"/>
    </source>
</evidence>
<keyword evidence="9" id="KW-0137">Centromere</keyword>
<keyword evidence="4" id="KW-0132">Cell division</keyword>
<keyword evidence="12" id="KW-1185">Reference proteome</keyword>
<protein>
    <submittedName>
        <fullName evidence="11">Uncharacterized protein</fullName>
    </submittedName>
</protein>
<sequence length="571" mass="64011">MLTPKLPLLVRKDIRDEFENNQEFLAEKFKKLLGEDYKFEVNFLTLYTHAEGDYQLGRIGTLVRTAIEDCASRIDNGTNSGEEKILVDGFNDAVPERIITVVADPDFNASYCGCRVTNGVFEIVFKPKNLGTNSYDACEYWMKAIDEAASKANPKGLPPTAKSSIKTDFEDKKVELEKVISKHLGGEKLTLHADFEDIWAKIIDGFEALPANKKNDLDLDHLKRRIGDSTFNYFDSLRDKLDRELQGDDMMIEGFFDQVSTKEAWFGLIPESEALKGSYTDTTIEDGKLWSRSKPTKFDINSSLARHITTRSTTLHQRDPFATWTAQIPLNNHIVTAKWPPFGPDNAIVITLDTHIMANSAISAPGSQAATTNTSVQQQQMQSAYLLPKLHTLFTKTLSTTLAKCSYPAFAACFPTPAAKKPETLKAVWKQIVDKMESKALSEFDSILQEKELDRRFAELEVVLKKAKENMEVNGKGKQVDGEAGVAFHSLSPSDLFLATLAPRLGPLVKQLEQTIIQQQQANDNLIKELLQRRTEIEDTVKKLEDVVSDVQGANEVLYRASQDMADIEQD</sequence>
<dbReference type="PANTHER" id="PTHR15459">
    <property type="entry name" value="POLYAMINE-MODULATED FACTOR 1"/>
    <property type="match status" value="1"/>
</dbReference>
<gene>
    <name evidence="11" type="ORF">GOMPHAMPRED_007101</name>
</gene>
<dbReference type="AlphaFoldDB" id="A0A8H3EX87"/>
<proteinExistence type="predicted"/>
<dbReference type="GO" id="GO:0000444">
    <property type="term" value="C:MIS12/MIND type complex"/>
    <property type="evidence" value="ECO:0007669"/>
    <property type="project" value="InterPro"/>
</dbReference>
<dbReference type="GO" id="GO:0007059">
    <property type="term" value="P:chromosome segregation"/>
    <property type="evidence" value="ECO:0007669"/>
    <property type="project" value="TreeGrafter"/>
</dbReference>
<feature type="coiled-coil region" evidence="10">
    <location>
        <begin position="509"/>
        <end position="547"/>
    </location>
</feature>
<keyword evidence="10" id="KW-0175">Coiled coil</keyword>
<evidence type="ECO:0000256" key="10">
    <source>
        <dbReference type="SAM" id="Coils"/>
    </source>
</evidence>
<evidence type="ECO:0000256" key="1">
    <source>
        <dbReference type="ARBA" id="ARBA00004123"/>
    </source>
</evidence>
<dbReference type="PANTHER" id="PTHR15459:SF3">
    <property type="entry name" value="POLYAMINE-MODULATED FACTOR 1"/>
    <property type="match status" value="1"/>
</dbReference>
<keyword evidence="7" id="KW-0539">Nucleus</keyword>
<evidence type="ECO:0000256" key="9">
    <source>
        <dbReference type="ARBA" id="ARBA00023328"/>
    </source>
</evidence>
<reference evidence="11" key="1">
    <citation type="submission" date="2021-03" db="EMBL/GenBank/DDBJ databases">
        <authorList>
            <person name="Tagirdzhanova G."/>
        </authorList>
    </citation>
    <scope>NUCLEOTIDE SEQUENCE</scope>
</reference>
<evidence type="ECO:0000256" key="3">
    <source>
        <dbReference type="ARBA" id="ARBA00022454"/>
    </source>
</evidence>
<dbReference type="EMBL" id="CAJPDQ010000005">
    <property type="protein sequence ID" value="CAF9910491.1"/>
    <property type="molecule type" value="Genomic_DNA"/>
</dbReference>
<organism evidence="11 12">
    <name type="scientific">Gomphillus americanus</name>
    <dbReference type="NCBI Taxonomy" id="1940652"/>
    <lineage>
        <taxon>Eukaryota</taxon>
        <taxon>Fungi</taxon>
        <taxon>Dikarya</taxon>
        <taxon>Ascomycota</taxon>
        <taxon>Pezizomycotina</taxon>
        <taxon>Lecanoromycetes</taxon>
        <taxon>OSLEUM clade</taxon>
        <taxon>Ostropomycetidae</taxon>
        <taxon>Ostropales</taxon>
        <taxon>Graphidaceae</taxon>
        <taxon>Gomphilloideae</taxon>
        <taxon>Gomphillus</taxon>
    </lineage>
</organism>
<dbReference type="Proteomes" id="UP000664169">
    <property type="component" value="Unassembled WGS sequence"/>
</dbReference>
<dbReference type="Pfam" id="PF03980">
    <property type="entry name" value="Nnf1"/>
    <property type="match status" value="1"/>
</dbReference>
<keyword evidence="5" id="KW-0498">Mitosis</keyword>
<dbReference type="GO" id="GO:0005634">
    <property type="term" value="C:nucleus"/>
    <property type="evidence" value="ECO:0007669"/>
    <property type="project" value="UniProtKB-SubCell"/>
</dbReference>
<evidence type="ECO:0000256" key="8">
    <source>
        <dbReference type="ARBA" id="ARBA00023306"/>
    </source>
</evidence>
<dbReference type="OrthoDB" id="2364174at2759"/>
<comment type="caution">
    <text evidence="11">The sequence shown here is derived from an EMBL/GenBank/DDBJ whole genome shotgun (WGS) entry which is preliminary data.</text>
</comment>
<name>A0A8H3EX87_9LECA</name>